<reference evidence="2 3" key="1">
    <citation type="submission" date="2016-10" db="EMBL/GenBank/DDBJ databases">
        <authorList>
            <person name="de Groot N.N."/>
        </authorList>
    </citation>
    <scope>NUCLEOTIDE SEQUENCE [LARGE SCALE GENOMIC DNA]</scope>
    <source>
        <strain evidence="2 3">DSM 19886</strain>
    </source>
</reference>
<proteinExistence type="predicted"/>
<dbReference type="AlphaFoldDB" id="A0A1G9YIR4"/>
<sequence length="289" mass="32789">MIGMGKSISHTGASMGYGLSEEKNPVIVYSQHVAGETPKEITQEFKIIQQQNHLCRKNTLSFVLSPTIEDGKELVNEGLHEITERFLKEMKLQENQAIAFVHRNKAHVHIHLYVNRINFQGKAYKDSFIGKRSQQVAERVAKQMGLTTVREVQQQKLDSVKEIRAEIKQLHEKVMTEMRPKDFDQYIKYMEQNDVEVIPSINKQNRLQGFRFAYNGENLKGSEVHRSMSMGRIAERIGFDKSATKKIAKDNTLKVLGKTVGITPNLAANIAKKAIKLAVKKSIGLGMQI</sequence>
<name>A0A1G9YIR4_9FLAO</name>
<dbReference type="Pfam" id="PF03432">
    <property type="entry name" value="Relaxase"/>
    <property type="match status" value="1"/>
</dbReference>
<keyword evidence="3" id="KW-1185">Reference proteome</keyword>
<evidence type="ECO:0000313" key="3">
    <source>
        <dbReference type="Proteomes" id="UP000199440"/>
    </source>
</evidence>
<dbReference type="OrthoDB" id="3035232at2"/>
<dbReference type="STRING" id="192904.SAMN04488514_12325"/>
<organism evidence="2 3">
    <name type="scientific">Kriegella aquimaris</name>
    <dbReference type="NCBI Taxonomy" id="192904"/>
    <lineage>
        <taxon>Bacteria</taxon>
        <taxon>Pseudomonadati</taxon>
        <taxon>Bacteroidota</taxon>
        <taxon>Flavobacteriia</taxon>
        <taxon>Flavobacteriales</taxon>
        <taxon>Flavobacteriaceae</taxon>
        <taxon>Kriegella</taxon>
    </lineage>
</organism>
<accession>A0A1G9YIR4</accession>
<protein>
    <submittedName>
        <fullName evidence="2">Relaxase/Mobilisation nuclease domain-containing protein</fullName>
    </submittedName>
</protein>
<dbReference type="RefSeq" id="WP_089895747.1">
    <property type="nucleotide sequence ID" value="NZ_FNGV01000023.1"/>
</dbReference>
<dbReference type="Proteomes" id="UP000199440">
    <property type="component" value="Unassembled WGS sequence"/>
</dbReference>
<evidence type="ECO:0000259" key="1">
    <source>
        <dbReference type="Pfam" id="PF03432"/>
    </source>
</evidence>
<dbReference type="InterPro" id="IPR005094">
    <property type="entry name" value="Endonuclease_MobA/VirD2"/>
</dbReference>
<gene>
    <name evidence="2" type="ORF">SAMN04488514_12325</name>
</gene>
<evidence type="ECO:0000313" key="2">
    <source>
        <dbReference type="EMBL" id="SDN08977.1"/>
    </source>
</evidence>
<dbReference type="EMBL" id="FNGV01000023">
    <property type="protein sequence ID" value="SDN08977.1"/>
    <property type="molecule type" value="Genomic_DNA"/>
</dbReference>
<feature type="domain" description="MobA/VirD2-like nuclease" evidence="1">
    <location>
        <begin position="20"/>
        <end position="146"/>
    </location>
</feature>